<dbReference type="RefSeq" id="WP_010704630.1">
    <property type="nucleotide sequence ID" value="NZ_KB915632.1"/>
</dbReference>
<feature type="domain" description="Trimeric autotransporter adhesin YadA-like stalk" evidence="2">
    <location>
        <begin position="1170"/>
        <end position="1206"/>
    </location>
</feature>
<dbReference type="Gene3D" id="6.10.250.2040">
    <property type="match status" value="2"/>
</dbReference>
<comment type="caution">
    <text evidence="3">The sequence shown here is derived from an EMBL/GenBank/DDBJ whole genome shotgun (WGS) entry which is preliminary data.</text>
</comment>
<dbReference type="Gene3D" id="2.20.70.140">
    <property type="match status" value="1"/>
</dbReference>
<dbReference type="Proteomes" id="UP000014011">
    <property type="component" value="Unassembled WGS sequence"/>
</dbReference>
<feature type="domain" description="Trimeric autotransporter adhesin YadA-like stalk" evidence="2">
    <location>
        <begin position="1238"/>
        <end position="1266"/>
    </location>
</feature>
<dbReference type="Pfam" id="PF05658">
    <property type="entry name" value="YadA_head"/>
    <property type="match status" value="1"/>
</dbReference>
<feature type="domain" description="Trimeric autotransporter adhesin YadA-like stalk" evidence="2">
    <location>
        <begin position="902"/>
        <end position="939"/>
    </location>
</feature>
<feature type="domain" description="Trimeric autotransporter adhesin YadA-like stalk" evidence="2">
    <location>
        <begin position="448"/>
        <end position="473"/>
    </location>
</feature>
<dbReference type="InterPro" id="IPR008635">
    <property type="entry name" value="Coiled_stalk_dom"/>
</dbReference>
<dbReference type="Gene3D" id="4.10.80.270">
    <property type="match status" value="2"/>
</dbReference>
<evidence type="ECO:0000313" key="4">
    <source>
        <dbReference type="Proteomes" id="UP000014011"/>
    </source>
</evidence>
<dbReference type="Gene3D" id="6.20.50.100">
    <property type="match status" value="1"/>
</dbReference>
<protein>
    <submittedName>
        <fullName evidence="3">Surface protein/Bartonella adhesin</fullName>
    </submittedName>
</protein>
<feature type="domain" description="Trimeric autotransporter adhesin YadA-like stalk" evidence="2">
    <location>
        <begin position="322"/>
        <end position="353"/>
    </location>
</feature>
<dbReference type="InterPro" id="IPR008640">
    <property type="entry name" value="Adhesin_Head_dom"/>
</dbReference>
<dbReference type="SUPFAM" id="SSF101967">
    <property type="entry name" value="Adhesin YadA, collagen-binding domain"/>
    <property type="match status" value="2"/>
</dbReference>
<feature type="domain" description="Trimeric autotransporter adhesin YadA-like stalk" evidence="2">
    <location>
        <begin position="704"/>
        <end position="740"/>
    </location>
</feature>
<reference evidence="3 4" key="1">
    <citation type="journal article" date="2013" name="PLoS Genet.">
        <title>A gene transfer agent and a dynamic repertoire of secretion systems hold the keys to the explosive radiation of the emerging pathogen Bartonella.</title>
        <authorList>
            <person name="Guy L."/>
            <person name="Nystedt B."/>
            <person name="Toft C."/>
            <person name="Zaremba-Niedzwiedzka K."/>
            <person name="Berglund E.C."/>
            <person name="Granberg F."/>
            <person name="Naslund K."/>
            <person name="Eriksson A.S."/>
            <person name="Andersson S.G."/>
        </authorList>
    </citation>
    <scope>NUCLEOTIDE SEQUENCE [LARGE SCALE GENOMIC DNA]</scope>
    <source>
        <strain evidence="3">Tweed</strain>
    </source>
</reference>
<feature type="domain" description="Trimeric autotransporter adhesin YadA-like stalk" evidence="2">
    <location>
        <begin position="1368"/>
        <end position="1406"/>
    </location>
</feature>
<feature type="domain" description="Trimeric autotransporter adhesin YadA-like stalk" evidence="2">
    <location>
        <begin position="1040"/>
        <end position="1073"/>
    </location>
</feature>
<dbReference type="GO" id="GO:0019867">
    <property type="term" value="C:outer membrane"/>
    <property type="evidence" value="ECO:0007669"/>
    <property type="project" value="InterPro"/>
</dbReference>
<dbReference type="Pfam" id="PF05662">
    <property type="entry name" value="YadA_stalk"/>
    <property type="match status" value="10"/>
</dbReference>
<evidence type="ECO:0000313" key="3">
    <source>
        <dbReference type="EMBL" id="ENN95481.1"/>
    </source>
</evidence>
<accession>N6VQR7</accession>
<dbReference type="Gene3D" id="1.20.5.170">
    <property type="match status" value="6"/>
</dbReference>
<dbReference type="Gene3D" id="2.150.10.10">
    <property type="entry name" value="Serralysin-like metalloprotease, C-terminal"/>
    <property type="match status" value="1"/>
</dbReference>
<name>N6VQR7_BARVB</name>
<gene>
    <name evidence="3" type="primary">badA3</name>
    <name evidence="3" type="ORF">BVtw_01960</name>
</gene>
<feature type="domain" description="Trimeric autotransporter adhesin YadA-like stalk" evidence="2">
    <location>
        <begin position="772"/>
        <end position="800"/>
    </location>
</feature>
<dbReference type="EMBL" id="AGWD01000005">
    <property type="protein sequence ID" value="ENN95481.1"/>
    <property type="molecule type" value="Genomic_DNA"/>
</dbReference>
<evidence type="ECO:0000259" key="1">
    <source>
        <dbReference type="Pfam" id="PF05658"/>
    </source>
</evidence>
<feature type="domain" description="Trimeric autotransporter adhesin YadA-like stalk" evidence="2">
    <location>
        <begin position="574"/>
        <end position="607"/>
    </location>
</feature>
<organism evidence="3 4">
    <name type="scientific">Bartonella vinsonii subsp. berkhoffii str. Tweed</name>
    <dbReference type="NCBI Taxonomy" id="1094502"/>
    <lineage>
        <taxon>Bacteria</taxon>
        <taxon>Pseudomonadati</taxon>
        <taxon>Pseudomonadota</taxon>
        <taxon>Alphaproteobacteria</taxon>
        <taxon>Hyphomicrobiales</taxon>
        <taxon>Bartonellaceae</taxon>
        <taxon>Bartonella</taxon>
    </lineage>
</organism>
<dbReference type="HOGENOM" id="CLU_249334_0_0_5"/>
<dbReference type="InterPro" id="IPR011049">
    <property type="entry name" value="Serralysin-like_metalloprot_C"/>
</dbReference>
<evidence type="ECO:0000259" key="2">
    <source>
        <dbReference type="Pfam" id="PF05662"/>
    </source>
</evidence>
<sequence>MKKLYAIQTTMRNLKNSRFSFVKVMLLLAIMIAFLSNVFSVNAGDVQPKNVTANEGDQSVEVSASTSVNEQVTASDPMDAGVMNVDVTASAEGLQANNIDERVQFSGLFVPVSEQATTSDNDLTISRAGVMNDMTASAEGLQANNFRAKEGNFNVLASEVEQAINRLPVAFQRSAGLTRAALYGNLAVGGGAFAGANGAIAIGQHGRPGSSGGVVYEAPQTRAENSIAIGHYIFIPAEGRFAVAIGNYAEAKREDSVALGHSAKVKVSEGVALGSMSIANVKGGIAGYDPKTGKASSSRSIAWQSTSGAVSIGNDEFQRTRQIVGVAAGTGDTDAVNVAQLKELRGMIKQGGGWELSVDGADNTTISSGDKLDFSAGSENFSITKGDKDNKLKFDLAQSIVVDKIQVGDNILDVTGLVIANGPTITTSGIDAGGKKIQAVENGGISENSTDAVNGSQLYSLGSEVAKTFGGGAGYEGGKWTAPKFTVKTVNEDGSAVEEQSYETVAAAFAGVGDSFEKVKDSFANIKNEITKEIEKEITTVQGDALLWSEKDHAFVAQHGEEGHKTNSKIKYLANGEISENSTDAVNGSQLYSLGSEVAKTFGGNASYEGGKWTAPTFTVKAVKEDGQTEDKDYHDVVSAFTGVGSSFTNLHKEITKEINNAVTKVEGNSLIKQDKNADPITIGKETNGTVINVANTSGVNRVISGVGEAKDNNDAVNKGQLEKGLKDLSSSLQSDDSAVVHYDKTGDDNNTINYTSVTLGKGQGSSPVGLHNVADGKIGEESHDAINGSQINTISGDVAKFLGGEAAFNSGTFTGPTYKLSKLSEDGAAEETSYDNVGSAFAGLDTSVKNVNTHLTNEVKKFEEKITNITQEVQGDALLWNRSKGAFVATHGEKDSKTNSKITSLLDGTINENSTDAVTGKQLHTLGDKVAKTFGGGAGYEGGKWTAPKFTVKTVNEDGSAVEEQSYETVAAAFAGVGDSFEKVKDSFANIKNEITKEIEKEITTVQGDALLWSEKDHAFVAQHGEEGHKTNSKIKYLANGEISENSTDAVNGSQLYSLGSEVAKTFGGNASYEGGKWTAPTFTVKAVKEDGQTEDKDYHDVVSAFTGVGSSFTNLHKEITKEINNAVTKVEGDSLIKQDKNADPITIGKETNGTVINVANTSGVNRVISGVGDAKDNNDAVNKGQLEKGLKDLSSSLQSDDSAVVHYDKTGDDNNTINYTSVTLGKGQGSSPVGLHNVANGKIGEESHDAINGSQINTISGDVAKFLGGEAAFNSGTFTGPTYKLSKLSEDGAAEETSYDNVGSAFAGLDTSVKNVNTHLTNEVKKFEEKITNITQEVQGDALLWDRSKGAFVATHGEKDSKTNSKITSLLDGTINENSTDAVTGKQLHTLGDKVAKTFGGNASYAEGKWTAPKFMVKTVNEDGSAVEEQSYETVAAAFAGVGDSFEKVKDSFANIKNEITKEIEKKLPLFKVMPCCGAKRIMPL</sequence>
<feature type="domain" description="Trimeric autotransporter adhesin YadA-like head" evidence="1">
    <location>
        <begin position="237"/>
        <end position="263"/>
    </location>
</feature>
<dbReference type="PATRIC" id="fig|1094502.3.peg.251"/>
<proteinExistence type="predicted"/>
<dbReference type="Gene3D" id="6.10.250.2030">
    <property type="match status" value="4"/>
</dbReference>